<feature type="signal peptide" evidence="1">
    <location>
        <begin position="1"/>
        <end position="25"/>
    </location>
</feature>
<proteinExistence type="predicted"/>
<name>A0ABR8U7L2_9BACL</name>
<protein>
    <submittedName>
        <fullName evidence="2">Uncharacterized protein</fullName>
    </submittedName>
</protein>
<dbReference type="Proteomes" id="UP000626786">
    <property type="component" value="Unassembled WGS sequence"/>
</dbReference>
<sequence>MKKKMSVLLLAAMFASFIGTGSAMALEPNDSVDTFAKGRENFAPPTILPPQC</sequence>
<dbReference type="EMBL" id="JACSQN010000004">
    <property type="protein sequence ID" value="MBD7984025.1"/>
    <property type="molecule type" value="Genomic_DNA"/>
</dbReference>
<organism evidence="2 3">
    <name type="scientific">Sporosarcina quadrami</name>
    <dbReference type="NCBI Taxonomy" id="2762234"/>
    <lineage>
        <taxon>Bacteria</taxon>
        <taxon>Bacillati</taxon>
        <taxon>Bacillota</taxon>
        <taxon>Bacilli</taxon>
        <taxon>Bacillales</taxon>
        <taxon>Caryophanaceae</taxon>
        <taxon>Sporosarcina</taxon>
    </lineage>
</organism>
<evidence type="ECO:0000256" key="1">
    <source>
        <dbReference type="SAM" id="SignalP"/>
    </source>
</evidence>
<evidence type="ECO:0000313" key="3">
    <source>
        <dbReference type="Proteomes" id="UP000626786"/>
    </source>
</evidence>
<gene>
    <name evidence="2" type="ORF">H9649_05495</name>
</gene>
<keyword evidence="3" id="KW-1185">Reference proteome</keyword>
<evidence type="ECO:0000313" key="2">
    <source>
        <dbReference type="EMBL" id="MBD7984025.1"/>
    </source>
</evidence>
<keyword evidence="1" id="KW-0732">Signal</keyword>
<feature type="chain" id="PRO_5047406215" evidence="1">
    <location>
        <begin position="26"/>
        <end position="52"/>
    </location>
</feature>
<comment type="caution">
    <text evidence="2">The sequence shown here is derived from an EMBL/GenBank/DDBJ whole genome shotgun (WGS) entry which is preliminary data.</text>
</comment>
<dbReference type="RefSeq" id="WP_191693723.1">
    <property type="nucleotide sequence ID" value="NZ_JACSQN010000004.1"/>
</dbReference>
<accession>A0ABR8U7L2</accession>
<reference evidence="2 3" key="1">
    <citation type="submission" date="2020-08" db="EMBL/GenBank/DDBJ databases">
        <title>A Genomic Blueprint of the Chicken Gut Microbiome.</title>
        <authorList>
            <person name="Gilroy R."/>
            <person name="Ravi A."/>
            <person name="Getino M."/>
            <person name="Pursley I."/>
            <person name="Horton D.L."/>
            <person name="Alikhan N.-F."/>
            <person name="Baker D."/>
            <person name="Gharbi K."/>
            <person name="Hall N."/>
            <person name="Watson M."/>
            <person name="Adriaenssens E.M."/>
            <person name="Foster-Nyarko E."/>
            <person name="Jarju S."/>
            <person name="Secka A."/>
            <person name="Antonio M."/>
            <person name="Oren A."/>
            <person name="Chaudhuri R."/>
            <person name="La Ragione R.M."/>
            <person name="Hildebrand F."/>
            <person name="Pallen M.J."/>
        </authorList>
    </citation>
    <scope>NUCLEOTIDE SEQUENCE [LARGE SCALE GENOMIC DNA]</scope>
    <source>
        <strain evidence="2 3">Sa2YVA2</strain>
    </source>
</reference>